<evidence type="ECO:0000313" key="2">
    <source>
        <dbReference type="EMBL" id="EGX59865.1"/>
    </source>
</evidence>
<proteinExistence type="predicted"/>
<feature type="compositionally biased region" description="Low complexity" evidence="1">
    <location>
        <begin position="41"/>
        <end position="51"/>
    </location>
</feature>
<evidence type="ECO:0000256" key="1">
    <source>
        <dbReference type="SAM" id="MobiDB-lite"/>
    </source>
</evidence>
<gene>
    <name evidence="2" type="ORF">SZN_10653</name>
</gene>
<protein>
    <submittedName>
        <fullName evidence="2">Uncharacterized protein</fullName>
    </submittedName>
</protein>
<sequence length="111" mass="11454">MPSRSPTLPPGDSRCPALWNNGWNCPDLLLSPGAMTSTSEPRGAATPAPRGALRRPADLAPTLGVSGLVDTEGGLLDGGIYAAYREADRVESRGGSRTALLARVANVISGR</sequence>
<dbReference type="AlphaFoldDB" id="G2G9F0"/>
<reference evidence="2 3" key="1">
    <citation type="submission" date="2011-08" db="EMBL/GenBank/DDBJ databases">
        <authorList>
            <person name="Lin Y."/>
            <person name="Hao X."/>
            <person name="Johnstone L."/>
            <person name="Miller S.J."/>
            <person name="Wei G."/>
            <person name="Rensing C."/>
        </authorList>
    </citation>
    <scope>NUCLEOTIDE SEQUENCE [LARGE SCALE GENOMIC DNA]</scope>
    <source>
        <strain evidence="2 3">K42</strain>
    </source>
</reference>
<dbReference type="Proteomes" id="UP000004217">
    <property type="component" value="Unassembled WGS sequence"/>
</dbReference>
<dbReference type="EMBL" id="AGBF01000023">
    <property type="protein sequence ID" value="EGX59865.1"/>
    <property type="molecule type" value="Genomic_DNA"/>
</dbReference>
<keyword evidence="3" id="KW-1185">Reference proteome</keyword>
<name>G2G9F0_9ACTN</name>
<evidence type="ECO:0000313" key="3">
    <source>
        <dbReference type="Proteomes" id="UP000004217"/>
    </source>
</evidence>
<dbReference type="PATRIC" id="fig|700597.3.peg.2077"/>
<organism evidence="2 3">
    <name type="scientific">Streptomyces zinciresistens K42</name>
    <dbReference type="NCBI Taxonomy" id="700597"/>
    <lineage>
        <taxon>Bacteria</taxon>
        <taxon>Bacillati</taxon>
        <taxon>Actinomycetota</taxon>
        <taxon>Actinomycetes</taxon>
        <taxon>Kitasatosporales</taxon>
        <taxon>Streptomycetaceae</taxon>
        <taxon>Streptomyces</taxon>
    </lineage>
</organism>
<accession>G2G9F0</accession>
<feature type="region of interest" description="Disordered" evidence="1">
    <location>
        <begin position="30"/>
        <end position="57"/>
    </location>
</feature>
<comment type="caution">
    <text evidence="2">The sequence shown here is derived from an EMBL/GenBank/DDBJ whole genome shotgun (WGS) entry which is preliminary data.</text>
</comment>
<dbReference type="RefSeq" id="WP_007494105.1">
    <property type="nucleotide sequence ID" value="NZ_AGBF01000023.1"/>
</dbReference>